<evidence type="ECO:0000313" key="1">
    <source>
        <dbReference type="EMBL" id="OWM63634.1"/>
    </source>
</evidence>
<reference evidence="2" key="1">
    <citation type="journal article" date="2017" name="Plant J.">
        <title>The pomegranate (Punica granatum L.) genome and the genomics of punicalagin biosynthesis.</title>
        <authorList>
            <person name="Qin G."/>
            <person name="Xu C."/>
            <person name="Ming R."/>
            <person name="Tang H."/>
            <person name="Guyot R."/>
            <person name="Kramer E.M."/>
            <person name="Hu Y."/>
            <person name="Yi X."/>
            <person name="Qi Y."/>
            <person name="Xu X."/>
            <person name="Gao Z."/>
            <person name="Pan H."/>
            <person name="Jian J."/>
            <person name="Tian Y."/>
            <person name="Yue Z."/>
            <person name="Xu Y."/>
        </authorList>
    </citation>
    <scope>NUCLEOTIDE SEQUENCE [LARGE SCALE GENOMIC DNA]</scope>
    <source>
        <strain evidence="2">cv. Dabenzi</strain>
    </source>
</reference>
<organism evidence="1 2">
    <name type="scientific">Punica granatum</name>
    <name type="common">Pomegranate</name>
    <dbReference type="NCBI Taxonomy" id="22663"/>
    <lineage>
        <taxon>Eukaryota</taxon>
        <taxon>Viridiplantae</taxon>
        <taxon>Streptophyta</taxon>
        <taxon>Embryophyta</taxon>
        <taxon>Tracheophyta</taxon>
        <taxon>Spermatophyta</taxon>
        <taxon>Magnoliopsida</taxon>
        <taxon>eudicotyledons</taxon>
        <taxon>Gunneridae</taxon>
        <taxon>Pentapetalae</taxon>
        <taxon>rosids</taxon>
        <taxon>malvids</taxon>
        <taxon>Myrtales</taxon>
        <taxon>Lythraceae</taxon>
        <taxon>Punica</taxon>
    </lineage>
</organism>
<dbReference type="EMBL" id="MTKT01005898">
    <property type="protein sequence ID" value="OWM63634.1"/>
    <property type="molecule type" value="Genomic_DNA"/>
</dbReference>
<evidence type="ECO:0000313" key="2">
    <source>
        <dbReference type="Proteomes" id="UP000197138"/>
    </source>
</evidence>
<gene>
    <name evidence="1" type="ORF">CDL15_Pgr008177</name>
</gene>
<comment type="caution">
    <text evidence="1">The sequence shown here is derived from an EMBL/GenBank/DDBJ whole genome shotgun (WGS) entry which is preliminary data.</text>
</comment>
<proteinExistence type="predicted"/>
<dbReference type="AlphaFoldDB" id="A0A218VSV3"/>
<dbReference type="Proteomes" id="UP000197138">
    <property type="component" value="Unassembled WGS sequence"/>
</dbReference>
<protein>
    <submittedName>
        <fullName evidence="1">Uncharacterized protein</fullName>
    </submittedName>
</protein>
<accession>A0A218VSV3</accession>
<sequence>MRSNMLQRATSKDVVRFDILFKWEIVMVNLGPPVIQFSKMMGESGTLPVKSMRVPRSELGSEDAMLSAMTPFLNCVPEAWRAEMTEELTSLARSLNGQLSHLGKPVSLVVEVRAKILSVVKCREGDGPLDHLFEKLTALAKADPYRTLSEPATLSSLEALEAVSADQFETDDRYKSQQYGNGGLAWEWRQCDLRNSSKDSGKAWKRWQCGLKKTRLVDRGQCRTGMELGGSAPLGKVGNVGAGGGVASSRWQAAELVPMLKKSSRPMMLLPEAI</sequence>
<name>A0A218VSV3_PUNGR</name>